<protein>
    <submittedName>
        <fullName evidence="2">Uncharacterized protein</fullName>
    </submittedName>
</protein>
<dbReference type="Pfam" id="PF10923">
    <property type="entry name" value="BrxC_BrxD"/>
    <property type="match status" value="1"/>
</dbReference>
<dbReference type="AlphaFoldDB" id="F9UG01"/>
<gene>
    <name evidence="2" type="ORF">ThimaDRAFT_3854</name>
</gene>
<evidence type="ECO:0000256" key="1">
    <source>
        <dbReference type="SAM" id="MobiDB-lite"/>
    </source>
</evidence>
<dbReference type="EMBL" id="AFWV01000013">
    <property type="protein sequence ID" value="EGV17025.1"/>
    <property type="molecule type" value="Genomic_DNA"/>
</dbReference>
<dbReference type="Proteomes" id="UP000005459">
    <property type="component" value="Unassembled WGS sequence"/>
</dbReference>
<keyword evidence="3" id="KW-1185">Reference proteome</keyword>
<dbReference type="InterPro" id="IPR021228">
    <property type="entry name" value="BrxD"/>
</dbReference>
<evidence type="ECO:0000313" key="2">
    <source>
        <dbReference type="EMBL" id="EGV17025.1"/>
    </source>
</evidence>
<sequence>MNVGDAVFHRDFGRGSIVRLYPEGPTAMVDFGYMMDLIPLSLLTGIGPDGLPLPVPVTPTTPKSAPVSPPGSTRAPRTQPGKLLPPVSATRSQPAKTRSQPAMTRSEPAKTRSQPAKPNPNPKESRTSVPLSDGEGVQRRAESALPRSSIPVAAVAARSALTSETIDARRAIVALRLGQVLESHVDHLSVGLAEVSSRFERSLEQAQAHHPVFMMVEGAWGQGKTHLLTLLTATAVRHGFAVSNVVMDGVGVTLSDPMQLLEAVTAAIRFPGDHLAAGLASHLAVARRKGDLERLGHLGATTLASVFDQIPSMAFDEFDTMQVIEDYLALAMPASNAVYRLEYLGHRGIRLPALRARSVADRAARFTDLLFNWTQLCAVTGVRGLVVILDELDVEYATTARRGQQQARLRERRRELLEALRRLRSQRLPLVLAFASAPAGFDVDPEHDASTNIPETVGALDQHIIAPGPSDEGLRELMTKVLTLYGQAYPDALTGRTWTSARELADRLIETYRKQPNPVPRYFLRSALESLDLLCVQGR</sequence>
<feature type="region of interest" description="Disordered" evidence="1">
    <location>
        <begin position="54"/>
        <end position="147"/>
    </location>
</feature>
<dbReference type="STRING" id="768671.ThimaDRAFT_3854"/>
<accession>F9UG01</accession>
<organism evidence="2 3">
    <name type="scientific">Thiocapsa marina 5811</name>
    <dbReference type="NCBI Taxonomy" id="768671"/>
    <lineage>
        <taxon>Bacteria</taxon>
        <taxon>Pseudomonadati</taxon>
        <taxon>Pseudomonadota</taxon>
        <taxon>Gammaproteobacteria</taxon>
        <taxon>Chromatiales</taxon>
        <taxon>Chromatiaceae</taxon>
        <taxon>Thiocapsa</taxon>
    </lineage>
</organism>
<feature type="compositionally biased region" description="Polar residues" evidence="1">
    <location>
        <begin position="89"/>
        <end position="103"/>
    </location>
</feature>
<proteinExistence type="predicted"/>
<name>F9UG01_9GAMM</name>
<dbReference type="eggNOG" id="ENOG50349YC">
    <property type="taxonomic scope" value="Bacteria"/>
</dbReference>
<evidence type="ECO:0000313" key="3">
    <source>
        <dbReference type="Proteomes" id="UP000005459"/>
    </source>
</evidence>
<reference evidence="2 3" key="1">
    <citation type="submission" date="2011-06" db="EMBL/GenBank/DDBJ databases">
        <title>The draft genome of Thiocapsa marina 5811.</title>
        <authorList>
            <consortium name="US DOE Joint Genome Institute (JGI-PGF)"/>
            <person name="Lucas S."/>
            <person name="Han J."/>
            <person name="Cheng J.-F."/>
            <person name="Goodwin L."/>
            <person name="Pitluck S."/>
            <person name="Peters L."/>
            <person name="Land M.L."/>
            <person name="Hauser L."/>
            <person name="Vogl K."/>
            <person name="Liu Z."/>
            <person name="Imhoff J."/>
            <person name="Thiel V."/>
            <person name="Frigaard N.-U."/>
            <person name="Bryant D."/>
            <person name="Woyke T.J."/>
        </authorList>
    </citation>
    <scope>NUCLEOTIDE SEQUENCE [LARGE SCALE GENOMIC DNA]</scope>
    <source>
        <strain evidence="2 3">5811</strain>
    </source>
</reference>